<feature type="binding site" evidence="8">
    <location>
        <position position="149"/>
    </location>
    <ligand>
        <name>Zn(2+)</name>
        <dbReference type="ChEBI" id="CHEBI:29105"/>
    </ligand>
</feature>
<evidence type="ECO:0000256" key="7">
    <source>
        <dbReference type="PIRSR" id="PIRSR039133-2"/>
    </source>
</evidence>
<evidence type="ECO:0000313" key="14">
    <source>
        <dbReference type="Proteomes" id="UP000031668"/>
    </source>
</evidence>
<feature type="binding site" evidence="8">
    <location>
        <position position="146"/>
    </location>
    <ligand>
        <name>Zn(2+)</name>
        <dbReference type="ChEBI" id="CHEBI:29105"/>
    </ligand>
</feature>
<feature type="binding site" evidence="7">
    <location>
        <begin position="44"/>
        <end position="47"/>
    </location>
    <ligand>
        <name>ATP</name>
        <dbReference type="ChEBI" id="CHEBI:30616"/>
    </ligand>
</feature>
<dbReference type="InterPro" id="IPR035985">
    <property type="entry name" value="Ubiquitin-activating_enz"/>
</dbReference>
<feature type="domain" description="THIF-type NAD/FAD binding fold" evidence="11">
    <location>
        <begin position="2"/>
        <end position="391"/>
    </location>
</feature>
<comment type="caution">
    <text evidence="13">The sequence shown here is derived from an EMBL/GenBank/DDBJ whole genome shotgun (WGS) entry which is preliminary data.</text>
</comment>
<feature type="binding site" evidence="8">
    <location>
        <position position="391"/>
    </location>
    <ligand>
        <name>Zn(2+)</name>
        <dbReference type="ChEBI" id="CHEBI:29105"/>
    </ligand>
</feature>
<evidence type="ECO:0000256" key="1">
    <source>
        <dbReference type="ARBA" id="ARBA00005673"/>
    </source>
</evidence>
<dbReference type="PROSITE" id="PS51257">
    <property type="entry name" value="PROKAR_LIPOPROTEIN"/>
    <property type="match status" value="1"/>
</dbReference>
<dbReference type="GO" id="GO:0019948">
    <property type="term" value="F:SUMO activating enzyme activity"/>
    <property type="evidence" value="ECO:0007669"/>
    <property type="project" value="UniProtKB-UniRule"/>
</dbReference>
<dbReference type="GO" id="GO:0005524">
    <property type="term" value="F:ATP binding"/>
    <property type="evidence" value="ECO:0007669"/>
    <property type="project" value="UniProtKB-UniRule"/>
</dbReference>
<dbReference type="Proteomes" id="UP000031668">
    <property type="component" value="Unassembled WGS sequence"/>
</dbReference>
<dbReference type="SUPFAM" id="SSF69572">
    <property type="entry name" value="Activating enzymes of the ubiquitin-like proteins"/>
    <property type="match status" value="1"/>
</dbReference>
<dbReference type="EMBL" id="JWZT01004760">
    <property type="protein sequence ID" value="KII63236.1"/>
    <property type="molecule type" value="Genomic_DNA"/>
</dbReference>
<dbReference type="PIRSF" id="PIRSF039133">
    <property type="entry name" value="SUMO_E1B"/>
    <property type="match status" value="1"/>
</dbReference>
<dbReference type="GO" id="GO:0005737">
    <property type="term" value="C:cytoplasm"/>
    <property type="evidence" value="ECO:0007669"/>
    <property type="project" value="TreeGrafter"/>
</dbReference>
<keyword evidence="5 8" id="KW-0862">Zinc</keyword>
<keyword evidence="5 8" id="KW-0479">Metal-binding</keyword>
<dbReference type="Gene3D" id="3.40.50.720">
    <property type="entry name" value="NAD(P)-binding Rossmann-like Domain"/>
    <property type="match status" value="1"/>
</dbReference>
<feature type="binding site" evidence="7">
    <location>
        <begin position="12"/>
        <end position="17"/>
    </location>
    <ligand>
        <name>ATP</name>
        <dbReference type="ChEBI" id="CHEBI:30616"/>
    </ligand>
</feature>
<evidence type="ECO:0000256" key="4">
    <source>
        <dbReference type="ARBA" id="ARBA00022840"/>
    </source>
</evidence>
<dbReference type="InterPro" id="IPR019572">
    <property type="entry name" value="UBA_E1_SCCH"/>
</dbReference>
<dbReference type="InterPro" id="IPR000594">
    <property type="entry name" value="ThiF_NAD_FAD-bd"/>
</dbReference>
<feature type="binding site" evidence="8">
    <location>
        <position position="394"/>
    </location>
    <ligand>
        <name>Zn(2+)</name>
        <dbReference type="ChEBI" id="CHEBI:29105"/>
    </ligand>
</feature>
<evidence type="ECO:0000256" key="8">
    <source>
        <dbReference type="PIRSR" id="PIRSR039133-3"/>
    </source>
</evidence>
<keyword evidence="14" id="KW-1185">Reference proteome</keyword>
<reference evidence="13 14" key="1">
    <citation type="journal article" date="2014" name="Genome Biol. Evol.">
        <title>The genome of the myxosporean Thelohanellus kitauei shows adaptations to nutrient acquisition within its fish host.</title>
        <authorList>
            <person name="Yang Y."/>
            <person name="Xiong J."/>
            <person name="Zhou Z."/>
            <person name="Huo F."/>
            <person name="Miao W."/>
            <person name="Ran C."/>
            <person name="Liu Y."/>
            <person name="Zhang J."/>
            <person name="Feng J."/>
            <person name="Wang M."/>
            <person name="Wang M."/>
            <person name="Wang L."/>
            <person name="Yao B."/>
        </authorList>
    </citation>
    <scope>NUCLEOTIDE SEQUENCE [LARGE SCALE GENOMIC DNA]</scope>
    <source>
        <strain evidence="13">Wuqing</strain>
    </source>
</reference>
<evidence type="ECO:0000256" key="10">
    <source>
        <dbReference type="SAM" id="MobiDB-lite"/>
    </source>
</evidence>
<sequence length="534" mass="59163">MDLSSFKVLVVGAGGIGCELLYSLAKTGFVNIEAVDKDTIELSNLNRQFLFRTTDISKAKVETAKKTLMDWFPSLNMVAHHSDITASSFSVNFYKKFDIVINALDNQEARRHVNRMCFFAKVPLVDGGTGGYLGQATPIIWGNTECYDCVSHAIPDTYPVCTIRNNPSKLVHCIVWAKNVFNELFGIPDEINHTGINTLGDWFNKSDGHVSSLLTKVFVEDIELLQKLTQMWEKKKPPITLSAEWIDSAIEDEVNEQLISTLSLNTTVFKPETWVSIFKITFKMLVEKNAISSLIFDKDDDVSMAFIAAASNIRAFLFGIENASCFKIKDIAGNIVPAIATTNDIVASLCVIEAVKILNGKNDPKEVYLTRKPLSKKIISPMKRPKPNPNCCVCSPTPIVHLACKTDVLLVGQFKTEVMEKRFGISGADVSVDGPSASIIISFDESETIDNLGRTLSYFGIGIGSILNVFEFSTSRNIKFIFDTDSCPDEKLFLVIDSESSDSTLAQKEDIDEPIEPPIAPKKRKMPALENHSE</sequence>
<organism evidence="13 14">
    <name type="scientific">Thelohanellus kitauei</name>
    <name type="common">Myxosporean</name>
    <dbReference type="NCBI Taxonomy" id="669202"/>
    <lineage>
        <taxon>Eukaryota</taxon>
        <taxon>Metazoa</taxon>
        <taxon>Cnidaria</taxon>
        <taxon>Myxozoa</taxon>
        <taxon>Myxosporea</taxon>
        <taxon>Bivalvulida</taxon>
        <taxon>Platysporina</taxon>
        <taxon>Myxobolidae</taxon>
        <taxon>Thelohanellus</taxon>
    </lineage>
</organism>
<feature type="active site" description="Glycyl thioester intermediate" evidence="6 9">
    <location>
        <position position="161"/>
    </location>
</feature>
<evidence type="ECO:0000313" key="13">
    <source>
        <dbReference type="EMBL" id="KII63236.1"/>
    </source>
</evidence>
<accession>A0A0C2MNM9</accession>
<dbReference type="Gene3D" id="1.10.10.520">
    <property type="entry name" value="Ubiquitin activating enzymes (Uba3). Chain: B, domain 2"/>
    <property type="match status" value="1"/>
</dbReference>
<dbReference type="Gene3D" id="3.10.290.20">
    <property type="entry name" value="Ubiquitin-like 2 activating enzyme e1b. Chain: B, domain 3"/>
    <property type="match status" value="1"/>
</dbReference>
<dbReference type="InterPro" id="IPR030661">
    <property type="entry name" value="Uba2"/>
</dbReference>
<dbReference type="UniPathway" id="UPA00886"/>
<evidence type="ECO:0000259" key="12">
    <source>
        <dbReference type="Pfam" id="PF10585"/>
    </source>
</evidence>
<dbReference type="PROSITE" id="PS00865">
    <property type="entry name" value="UBIQUITIN_ACTIVAT_2"/>
    <property type="match status" value="1"/>
</dbReference>
<gene>
    <name evidence="13" type="ORF">RF11_07917</name>
</gene>
<feature type="domain" description="Ubiquitin-activating enzyme SCCH" evidence="12">
    <location>
        <begin position="289"/>
        <end position="329"/>
    </location>
</feature>
<dbReference type="GO" id="GO:0031510">
    <property type="term" value="C:SUMO activating enzyme complex"/>
    <property type="evidence" value="ECO:0007669"/>
    <property type="project" value="UniProtKB-UniRule"/>
</dbReference>
<protein>
    <recommendedName>
        <fullName evidence="5">SUMO-activating enzyme subunit</fullName>
    </recommendedName>
</protein>
<feature type="region of interest" description="Disordered" evidence="10">
    <location>
        <begin position="501"/>
        <end position="534"/>
    </location>
</feature>
<comment type="pathway">
    <text evidence="5">Protein modification; protein sumoylation.</text>
</comment>
<dbReference type="PANTHER" id="PTHR10953:SF5">
    <property type="entry name" value="SUMO-ACTIVATING ENZYME SUBUNIT 2"/>
    <property type="match status" value="1"/>
</dbReference>
<evidence type="ECO:0000256" key="6">
    <source>
        <dbReference type="PIRSR" id="PIRSR039133-1"/>
    </source>
</evidence>
<evidence type="ECO:0000256" key="9">
    <source>
        <dbReference type="PROSITE-ProRule" id="PRU10132"/>
    </source>
</evidence>
<evidence type="ECO:0000256" key="3">
    <source>
        <dbReference type="ARBA" id="ARBA00022786"/>
    </source>
</evidence>
<keyword evidence="2 5" id="KW-0547">Nucleotide-binding</keyword>
<evidence type="ECO:0000256" key="2">
    <source>
        <dbReference type="ARBA" id="ARBA00022741"/>
    </source>
</evidence>
<dbReference type="OMA" id="CKEACKC"/>
<dbReference type="InterPro" id="IPR033127">
    <property type="entry name" value="UBQ-activ_enz_E1_Cys_AS"/>
</dbReference>
<evidence type="ECO:0000256" key="5">
    <source>
        <dbReference type="PIRNR" id="PIRNR039133"/>
    </source>
</evidence>
<dbReference type="Pfam" id="PF00899">
    <property type="entry name" value="ThiF"/>
    <property type="match status" value="1"/>
</dbReference>
<dbReference type="GO" id="GO:0046872">
    <property type="term" value="F:metal ion binding"/>
    <property type="evidence" value="ECO:0007669"/>
    <property type="project" value="UniProtKB-KW"/>
</dbReference>
<dbReference type="AlphaFoldDB" id="A0A0C2MNM9"/>
<comment type="subunit">
    <text evidence="5">Heterodimer.</text>
</comment>
<feature type="binding site" evidence="7">
    <location>
        <begin position="105"/>
        <end position="110"/>
    </location>
    <ligand>
        <name>ATP</name>
        <dbReference type="ChEBI" id="CHEBI:30616"/>
    </ligand>
</feature>
<dbReference type="Pfam" id="PF10585">
    <property type="entry name" value="UBA_E1_SCCH"/>
    <property type="match status" value="1"/>
</dbReference>
<feature type="binding site" evidence="7">
    <location>
        <position position="36"/>
    </location>
    <ligand>
        <name>ATP</name>
        <dbReference type="ChEBI" id="CHEBI:30616"/>
    </ligand>
</feature>
<keyword evidence="4 5" id="KW-0067">ATP-binding</keyword>
<name>A0A0C2MNM9_THEKT</name>
<proteinExistence type="inferred from homology"/>
<comment type="similarity">
    <text evidence="1 5">Belongs to the ubiquitin-activating E1 family.</text>
</comment>
<dbReference type="PANTHER" id="PTHR10953">
    <property type="entry name" value="UBIQUITIN-ACTIVATING ENZYME E1"/>
    <property type="match status" value="1"/>
</dbReference>
<dbReference type="GO" id="GO:0016925">
    <property type="term" value="P:protein sumoylation"/>
    <property type="evidence" value="ECO:0007669"/>
    <property type="project" value="UniProtKB-UniRule"/>
</dbReference>
<dbReference type="InterPro" id="IPR045886">
    <property type="entry name" value="ThiF/MoeB/HesA"/>
</dbReference>
<evidence type="ECO:0000259" key="11">
    <source>
        <dbReference type="Pfam" id="PF00899"/>
    </source>
</evidence>
<feature type="binding site" evidence="7">
    <location>
        <position position="60"/>
    </location>
    <ligand>
        <name>ATP</name>
        <dbReference type="ChEBI" id="CHEBI:30616"/>
    </ligand>
</feature>
<dbReference type="InterPro" id="IPR023318">
    <property type="entry name" value="Ub_act_enz_dom_a_sf"/>
</dbReference>
<dbReference type="OrthoDB" id="6018521at2759"/>
<keyword evidence="3 5" id="KW-0833">Ubl conjugation pathway</keyword>